<dbReference type="AlphaFoldDB" id="A0A9Q9EIG2"/>
<proteinExistence type="predicted"/>
<feature type="signal peptide" evidence="1">
    <location>
        <begin position="1"/>
        <end position="22"/>
    </location>
</feature>
<evidence type="ECO:0000313" key="3">
    <source>
        <dbReference type="Proteomes" id="UP001056384"/>
    </source>
</evidence>
<reference evidence="2" key="1">
    <citation type="submission" date="2022-06" db="EMBL/GenBank/DDBJ databases">
        <title>Complete genome sequences of two strains of the flax pathogen Septoria linicola.</title>
        <authorList>
            <person name="Lapalu N."/>
            <person name="Simon A."/>
            <person name="Demenou B."/>
            <person name="Paumier D."/>
            <person name="Guillot M.-P."/>
            <person name="Gout L."/>
            <person name="Valade R."/>
        </authorList>
    </citation>
    <scope>NUCLEOTIDE SEQUENCE</scope>
    <source>
        <strain evidence="2">SE15195</strain>
    </source>
</reference>
<keyword evidence="1" id="KW-0732">Signal</keyword>
<keyword evidence="3" id="KW-1185">Reference proteome</keyword>
<evidence type="ECO:0000256" key="1">
    <source>
        <dbReference type="SAM" id="SignalP"/>
    </source>
</evidence>
<feature type="chain" id="PRO_5040210034" description="Apple domain-containing protein" evidence="1">
    <location>
        <begin position="23"/>
        <end position="307"/>
    </location>
</feature>
<gene>
    <name evidence="2" type="ORF">Slin15195_G060600</name>
</gene>
<accession>A0A9Q9EIG2</accession>
<sequence length="307" mass="32559">MAFSKFCSSVLVIVSILTGSQAQNKSCSSQAPLPQGSGPVASPDTVSAFYALPTIANAATSAPTPANYTVAYTNLEATSNAGGYQGFSLLSSYDVAECARRCNANDGCTSFNIAFERSPSVEPNHENCRDPPSTTLIKCVLWSGPLSPSNAVNNGQLRAGFQVAISGSNAYNKRTPPAVPGYTGPVNLGTRAISAPICNNGNRTAITQIFTATDDPYNVTRAAQWCDTQYTRTRPCYYFNCYLTRTASGSQAGRIFGQICDLYSQPWGKEYATKKQTYFDGPALNVESSFAYTSVNAPAACDAPPPA</sequence>
<evidence type="ECO:0000313" key="2">
    <source>
        <dbReference type="EMBL" id="USW52741.1"/>
    </source>
</evidence>
<organism evidence="2 3">
    <name type="scientific">Septoria linicola</name>
    <dbReference type="NCBI Taxonomy" id="215465"/>
    <lineage>
        <taxon>Eukaryota</taxon>
        <taxon>Fungi</taxon>
        <taxon>Dikarya</taxon>
        <taxon>Ascomycota</taxon>
        <taxon>Pezizomycotina</taxon>
        <taxon>Dothideomycetes</taxon>
        <taxon>Dothideomycetidae</taxon>
        <taxon>Mycosphaerellales</taxon>
        <taxon>Mycosphaerellaceae</taxon>
        <taxon>Septoria</taxon>
    </lineage>
</organism>
<dbReference type="PANTHER" id="PTHR36578">
    <property type="entry name" value="CHROMOSOME 15, WHOLE GENOME SHOTGUN SEQUENCE"/>
    <property type="match status" value="1"/>
</dbReference>
<dbReference type="EMBL" id="CP099421">
    <property type="protein sequence ID" value="USW52741.1"/>
    <property type="molecule type" value="Genomic_DNA"/>
</dbReference>
<dbReference type="Proteomes" id="UP001056384">
    <property type="component" value="Chromosome 4"/>
</dbReference>
<dbReference type="PANTHER" id="PTHR36578:SF1">
    <property type="entry name" value="APPLE DOMAIN-CONTAINING PROTEIN"/>
    <property type="match status" value="1"/>
</dbReference>
<evidence type="ECO:0008006" key="4">
    <source>
        <dbReference type="Google" id="ProtNLM"/>
    </source>
</evidence>
<name>A0A9Q9EIG2_9PEZI</name>
<protein>
    <recommendedName>
        <fullName evidence="4">Apple domain-containing protein</fullName>
    </recommendedName>
</protein>